<evidence type="ECO:0000313" key="3">
    <source>
        <dbReference type="Proteomes" id="UP000005801"/>
    </source>
</evidence>
<evidence type="ECO:0000313" key="2">
    <source>
        <dbReference type="EMBL" id="EDM81388.1"/>
    </source>
</evidence>
<organism evidence="2 3">
    <name type="scientific">Plesiocystis pacifica SIR-1</name>
    <dbReference type="NCBI Taxonomy" id="391625"/>
    <lineage>
        <taxon>Bacteria</taxon>
        <taxon>Pseudomonadati</taxon>
        <taxon>Myxococcota</taxon>
        <taxon>Polyangia</taxon>
        <taxon>Nannocystales</taxon>
        <taxon>Nannocystaceae</taxon>
        <taxon>Plesiocystis</taxon>
    </lineage>
</organism>
<name>A6FY09_9BACT</name>
<dbReference type="STRING" id="391625.PPSIR1_39395"/>
<dbReference type="InterPro" id="IPR011990">
    <property type="entry name" value="TPR-like_helical_dom_sf"/>
</dbReference>
<gene>
    <name evidence="2" type="ORF">PPSIR1_39395</name>
</gene>
<proteinExistence type="predicted"/>
<dbReference type="Gene3D" id="1.25.40.10">
    <property type="entry name" value="Tetratricopeptide repeat domain"/>
    <property type="match status" value="1"/>
</dbReference>
<dbReference type="AlphaFoldDB" id="A6FY09"/>
<accession>A6FY09</accession>
<reference evidence="2 3" key="1">
    <citation type="submission" date="2007-06" db="EMBL/GenBank/DDBJ databases">
        <authorList>
            <person name="Shimkets L."/>
            <person name="Ferriera S."/>
            <person name="Johnson J."/>
            <person name="Kravitz S."/>
            <person name="Beeson K."/>
            <person name="Sutton G."/>
            <person name="Rogers Y.-H."/>
            <person name="Friedman R."/>
            <person name="Frazier M."/>
            <person name="Venter J.C."/>
        </authorList>
    </citation>
    <scope>NUCLEOTIDE SEQUENCE [LARGE SCALE GENOMIC DNA]</scope>
    <source>
        <strain evidence="2 3">SIR-1</strain>
    </source>
</reference>
<dbReference type="EMBL" id="ABCS01000003">
    <property type="protein sequence ID" value="EDM81388.1"/>
    <property type="molecule type" value="Genomic_DNA"/>
</dbReference>
<dbReference type="OrthoDB" id="5513002at2"/>
<comment type="caution">
    <text evidence="2">The sequence shown here is derived from an EMBL/GenBank/DDBJ whole genome shotgun (WGS) entry which is preliminary data.</text>
</comment>
<dbReference type="PROSITE" id="PS50005">
    <property type="entry name" value="TPR"/>
    <property type="match status" value="1"/>
</dbReference>
<keyword evidence="1" id="KW-0802">TPR repeat</keyword>
<feature type="repeat" description="TPR" evidence="1">
    <location>
        <begin position="143"/>
        <end position="176"/>
    </location>
</feature>
<keyword evidence="3" id="KW-1185">Reference proteome</keyword>
<evidence type="ECO:0000256" key="1">
    <source>
        <dbReference type="PROSITE-ProRule" id="PRU00339"/>
    </source>
</evidence>
<sequence>MSFAQFMKESGQLLTGVILGAVLTIGGLAMAGKLQPPGDPEALVALAQTVDVTDKKVDIMLERGDVAGAIEALESLRKTPWPSRERGGDAAVQLRHDAYGRLLQLRLDNPTVDPKTDAQLLELANEGLDGKAWEQLDSNPFTAHLLALRGEVLERLGRDDDALLIYEQALDLNRDLLDELLGGAR</sequence>
<dbReference type="RefSeq" id="WP_006969358.1">
    <property type="nucleotide sequence ID" value="NZ_ABCS01000003.1"/>
</dbReference>
<dbReference type="SUPFAM" id="SSF48452">
    <property type="entry name" value="TPR-like"/>
    <property type="match status" value="1"/>
</dbReference>
<protein>
    <submittedName>
        <fullName evidence="2">Uncharacterized protein</fullName>
    </submittedName>
</protein>
<dbReference type="Proteomes" id="UP000005801">
    <property type="component" value="Unassembled WGS sequence"/>
</dbReference>
<dbReference type="InterPro" id="IPR019734">
    <property type="entry name" value="TPR_rpt"/>
</dbReference>